<reference evidence="2 3" key="1">
    <citation type="submission" date="2015-07" db="EMBL/GenBank/DDBJ databases">
        <title>Foodborne Vibrio parahaemolyticus Isolates.</title>
        <authorList>
            <person name="Ronholm J."/>
            <person name="Petronella N."/>
            <person name="Kenwell R."/>
            <person name="Banerjee S."/>
        </authorList>
    </citation>
    <scope>NUCLEOTIDE SEQUENCE [LARGE SCALE GENOMIC DNA]</scope>
    <source>
        <strain evidence="2 3">HS-06-05</strain>
    </source>
</reference>
<gene>
    <name evidence="2" type="ORF">ACX05_08715</name>
</gene>
<protein>
    <submittedName>
        <fullName evidence="2">Uncharacterized protein</fullName>
    </submittedName>
</protein>
<organism evidence="2 3">
    <name type="scientific">Vibrio parahaemolyticus</name>
    <dbReference type="NCBI Taxonomy" id="670"/>
    <lineage>
        <taxon>Bacteria</taxon>
        <taxon>Pseudomonadati</taxon>
        <taxon>Pseudomonadota</taxon>
        <taxon>Gammaproteobacteria</taxon>
        <taxon>Vibrionales</taxon>
        <taxon>Vibrionaceae</taxon>
        <taxon>Vibrio</taxon>
    </lineage>
</organism>
<dbReference type="Proteomes" id="UP000037697">
    <property type="component" value="Unassembled WGS sequence"/>
</dbReference>
<proteinExistence type="predicted"/>
<accession>A0AAW3IVN7</accession>
<name>A0AAW3IVN7_VIBPH</name>
<evidence type="ECO:0000313" key="2">
    <source>
        <dbReference type="EMBL" id="KOY32286.1"/>
    </source>
</evidence>
<evidence type="ECO:0000313" key="3">
    <source>
        <dbReference type="Proteomes" id="UP000037697"/>
    </source>
</evidence>
<feature type="compositionally biased region" description="Basic and acidic residues" evidence="1">
    <location>
        <begin position="39"/>
        <end position="49"/>
    </location>
</feature>
<sequence length="67" mass="7272">MNLIEKTEICIRWTMCNTREQVGEAGEESSKAARGKPKVKSDNVRKDSRSSPGAKSCDVLCTGTPEG</sequence>
<evidence type="ECO:0000256" key="1">
    <source>
        <dbReference type="SAM" id="MobiDB-lite"/>
    </source>
</evidence>
<comment type="caution">
    <text evidence="2">The sequence shown here is derived from an EMBL/GenBank/DDBJ whole genome shotgun (WGS) entry which is preliminary data.</text>
</comment>
<dbReference type="AlphaFoldDB" id="A0AAW3IVN7"/>
<dbReference type="EMBL" id="LIRS01000067">
    <property type="protein sequence ID" value="KOY32286.1"/>
    <property type="molecule type" value="Genomic_DNA"/>
</dbReference>
<feature type="region of interest" description="Disordered" evidence="1">
    <location>
        <begin position="21"/>
        <end position="67"/>
    </location>
</feature>